<proteinExistence type="predicted"/>
<dbReference type="InterPro" id="IPR013216">
    <property type="entry name" value="Methyltransf_11"/>
</dbReference>
<dbReference type="Proteomes" id="UP000027395">
    <property type="component" value="Chromosome"/>
</dbReference>
<dbReference type="CDD" id="cd02440">
    <property type="entry name" value="AdoMet_MTases"/>
    <property type="match status" value="1"/>
</dbReference>
<dbReference type="EMBL" id="CM002803">
    <property type="protein sequence ID" value="KEI67798.1"/>
    <property type="molecule type" value="Genomic_DNA"/>
</dbReference>
<dbReference type="EC" id="2.1.1.-" evidence="3"/>
<feature type="domain" description="Methyltransferase type 11" evidence="2">
    <location>
        <begin position="53"/>
        <end position="136"/>
    </location>
</feature>
<dbReference type="RefSeq" id="WP_026795109.1">
    <property type="nucleotide sequence ID" value="NZ_CM002803.1"/>
</dbReference>
<dbReference type="GO" id="GO:0003838">
    <property type="term" value="F:sterol 24-C-methyltransferase activity"/>
    <property type="evidence" value="ECO:0007669"/>
    <property type="project" value="TreeGrafter"/>
</dbReference>
<reference evidence="3 4" key="1">
    <citation type="journal article" date="2014" name="Appl. Environ. Microbiol.">
        <title>Elucidation of insertion elements encoded on plasmids and in vitro construction of shuttle vectors from the toxic cyanobacterium Planktothrix.</title>
        <authorList>
            <person name="Christiansen G."/>
            <person name="Goesmann A."/>
            <person name="Kurmayer R."/>
        </authorList>
    </citation>
    <scope>NUCLEOTIDE SEQUENCE [LARGE SCALE GENOMIC DNA]</scope>
    <source>
        <strain evidence="3 4">NIVA-CYA 126/8</strain>
    </source>
</reference>
<dbReference type="HOGENOM" id="CLU_1292925_0_0_3"/>
<gene>
    <name evidence="3" type="ORF">A19Y_2950</name>
</gene>
<keyword evidence="4" id="KW-1185">Reference proteome</keyword>
<evidence type="ECO:0000313" key="4">
    <source>
        <dbReference type="Proteomes" id="UP000027395"/>
    </source>
</evidence>
<dbReference type="eggNOG" id="COG2226">
    <property type="taxonomic scope" value="Bacteria"/>
</dbReference>
<keyword evidence="1 3" id="KW-0808">Transferase</keyword>
<dbReference type="GO" id="GO:0016126">
    <property type="term" value="P:sterol biosynthetic process"/>
    <property type="evidence" value="ECO:0007669"/>
    <property type="project" value="TreeGrafter"/>
</dbReference>
<keyword evidence="3" id="KW-0489">Methyltransferase</keyword>
<dbReference type="PANTHER" id="PTHR44068">
    <property type="entry name" value="ZGC:194242"/>
    <property type="match status" value="1"/>
</dbReference>
<dbReference type="Pfam" id="PF08241">
    <property type="entry name" value="Methyltransf_11"/>
    <property type="match status" value="1"/>
</dbReference>
<dbReference type="InterPro" id="IPR029063">
    <property type="entry name" value="SAM-dependent_MTases_sf"/>
</dbReference>
<organism evidence="3 4">
    <name type="scientific">Planktothrix agardhii (strain NIVA-CYA 126/8)</name>
    <dbReference type="NCBI Taxonomy" id="388467"/>
    <lineage>
        <taxon>Bacteria</taxon>
        <taxon>Bacillati</taxon>
        <taxon>Cyanobacteriota</taxon>
        <taxon>Cyanophyceae</taxon>
        <taxon>Oscillatoriophycideae</taxon>
        <taxon>Oscillatoriales</taxon>
        <taxon>Microcoleaceae</taxon>
        <taxon>Planktothrix</taxon>
    </lineage>
</organism>
<evidence type="ECO:0000256" key="1">
    <source>
        <dbReference type="ARBA" id="ARBA00022679"/>
    </source>
</evidence>
<accession>A0A073CJC6</accession>
<name>A0A073CJC6_PLAA1</name>
<dbReference type="AlphaFoldDB" id="A0A073CJC6"/>
<dbReference type="PANTHER" id="PTHR44068:SF1">
    <property type="entry name" value="HYPOTHETICAL LOC100005854"/>
    <property type="match status" value="1"/>
</dbReference>
<dbReference type="InterPro" id="IPR050447">
    <property type="entry name" value="Erg6_SMT_methyltransf"/>
</dbReference>
<dbReference type="STRING" id="388467.A19Y_2950"/>
<evidence type="ECO:0000259" key="2">
    <source>
        <dbReference type="Pfam" id="PF08241"/>
    </source>
</evidence>
<dbReference type="Gene3D" id="3.40.50.150">
    <property type="entry name" value="Vaccinia Virus protein VP39"/>
    <property type="match status" value="1"/>
</dbReference>
<protein>
    <submittedName>
        <fullName evidence="3">Methyltransferase</fullName>
        <ecNumber evidence="3">2.1.1.-</ecNumber>
    </submittedName>
</protein>
<evidence type="ECO:0000313" key="3">
    <source>
        <dbReference type="EMBL" id="KEI67798.1"/>
    </source>
</evidence>
<dbReference type="PATRIC" id="fig|388467.6.peg.2894"/>
<dbReference type="GO" id="GO:0032259">
    <property type="term" value="P:methylation"/>
    <property type="evidence" value="ECO:0007669"/>
    <property type="project" value="UniProtKB-KW"/>
</dbReference>
<sequence>MTFNWHEVWERKGRLETTDLKELDGFEETSIDPEWVAKQITEILEIKPDDKVLEVGCGAGMIAQYLNCDYVGIDYSKSLVQKHIQLLGHSVLQGSANNLTFKDQSFDKVFAYSVFHYFPNLDYAQTVIQEMKRVAKTAIFIGDLPRKSHRVEHLIFHPEAFNSAETIPGFYNPDRFNILIKNKH</sequence>
<dbReference type="SUPFAM" id="SSF53335">
    <property type="entry name" value="S-adenosyl-L-methionine-dependent methyltransferases"/>
    <property type="match status" value="1"/>
</dbReference>